<dbReference type="AlphaFoldDB" id="A0A4C1Z1S3"/>
<keyword evidence="2" id="KW-1185">Reference proteome</keyword>
<proteinExistence type="predicted"/>
<name>A0A4C1Z1S3_EUMVA</name>
<evidence type="ECO:0000313" key="2">
    <source>
        <dbReference type="Proteomes" id="UP000299102"/>
    </source>
</evidence>
<gene>
    <name evidence="1" type="ORF">EVAR_68805_1</name>
</gene>
<organism evidence="1 2">
    <name type="scientific">Eumeta variegata</name>
    <name type="common">Bagworm moth</name>
    <name type="synonym">Eumeta japonica</name>
    <dbReference type="NCBI Taxonomy" id="151549"/>
    <lineage>
        <taxon>Eukaryota</taxon>
        <taxon>Metazoa</taxon>
        <taxon>Ecdysozoa</taxon>
        <taxon>Arthropoda</taxon>
        <taxon>Hexapoda</taxon>
        <taxon>Insecta</taxon>
        <taxon>Pterygota</taxon>
        <taxon>Neoptera</taxon>
        <taxon>Endopterygota</taxon>
        <taxon>Lepidoptera</taxon>
        <taxon>Glossata</taxon>
        <taxon>Ditrysia</taxon>
        <taxon>Tineoidea</taxon>
        <taxon>Psychidae</taxon>
        <taxon>Oiketicinae</taxon>
        <taxon>Eumeta</taxon>
    </lineage>
</organism>
<dbReference type="Proteomes" id="UP000299102">
    <property type="component" value="Unassembled WGS sequence"/>
</dbReference>
<accession>A0A4C1Z1S3</accession>
<sequence>MANNPAKRNIYLESLFIAGITARRHQFSGRSEFTMTVHKSQGQTFEIVLVFLHGVLAMLWSSGPEYTLEITASAVEFRLVNESSDGPLSLCHCSHPTRPSSSPSSFITPFSLSAHSPLLGYHPNSIEEASSPPVTPLGLLGSMGDAVPPVLRFHLIGPPNPKIILYQYDDNIRNLRLDVVCEARGECYNVNTPGNTYLGYEQRNSLLTNTRLVLFGSVRFYSVLYGFVRFCSVLFCSDLLCSVLFYLRVHIAEPLSHHIPLALNIEQYPTFSFVYRLIKAFCEERTLPLQSDERTRGGIELKLVSNTWVNERRRQDLADKKDKIIIDFIVVGDRLRSKVVDTRVYRGVNGGTVVVGIKALCLRWRHQAKMVTTELERIKVGKLQDQDIKDECIERLKDSLGEIKQYECLELDELWKVMKSVLVDEAKKGMWSE</sequence>
<dbReference type="OrthoDB" id="418748at2759"/>
<evidence type="ECO:0000313" key="1">
    <source>
        <dbReference type="EMBL" id="GBP80994.1"/>
    </source>
</evidence>
<reference evidence="1 2" key="1">
    <citation type="journal article" date="2019" name="Commun. Biol.">
        <title>The bagworm genome reveals a unique fibroin gene that provides high tensile strength.</title>
        <authorList>
            <person name="Kono N."/>
            <person name="Nakamura H."/>
            <person name="Ohtoshi R."/>
            <person name="Tomita M."/>
            <person name="Numata K."/>
            <person name="Arakawa K."/>
        </authorList>
    </citation>
    <scope>NUCLEOTIDE SEQUENCE [LARGE SCALE GENOMIC DNA]</scope>
</reference>
<protein>
    <submittedName>
        <fullName evidence="1">Uncharacterized protein</fullName>
    </submittedName>
</protein>
<comment type="caution">
    <text evidence="1">The sequence shown here is derived from an EMBL/GenBank/DDBJ whole genome shotgun (WGS) entry which is preliminary data.</text>
</comment>
<dbReference type="EMBL" id="BGZK01001492">
    <property type="protein sequence ID" value="GBP80994.1"/>
    <property type="molecule type" value="Genomic_DNA"/>
</dbReference>